<reference evidence="5 6" key="1">
    <citation type="submission" date="2023-11" db="EMBL/GenBank/DDBJ databases">
        <title>An acidophilic fungus is an integral part of prey digestion in a carnivorous sundew plant.</title>
        <authorList>
            <person name="Tsai I.J."/>
        </authorList>
    </citation>
    <scope>NUCLEOTIDE SEQUENCE [LARGE SCALE GENOMIC DNA]</scope>
    <source>
        <strain evidence="5">169a</strain>
    </source>
</reference>
<evidence type="ECO:0000313" key="5">
    <source>
        <dbReference type="EMBL" id="WPG97897.1"/>
    </source>
</evidence>
<dbReference type="EMBL" id="CP138580">
    <property type="protein sequence ID" value="WPG97897.1"/>
    <property type="molecule type" value="Genomic_DNA"/>
</dbReference>
<proteinExistence type="inferred from homology"/>
<dbReference type="AlphaFoldDB" id="A0AAQ3R9D2"/>
<dbReference type="InterPro" id="IPR011021">
    <property type="entry name" value="Arrestin-like_N"/>
</dbReference>
<gene>
    <name evidence="5" type="ORF">R9X50_00068000</name>
</gene>
<name>A0AAQ3R9D2_9PEZI</name>
<keyword evidence="6" id="KW-1185">Reference proteome</keyword>
<evidence type="ECO:0000259" key="4">
    <source>
        <dbReference type="Pfam" id="PF00339"/>
    </source>
</evidence>
<dbReference type="GO" id="GO:0015031">
    <property type="term" value="P:protein transport"/>
    <property type="evidence" value="ECO:0007669"/>
    <property type="project" value="TreeGrafter"/>
</dbReference>
<comment type="subunit">
    <text evidence="2">Interacts with hulA.</text>
</comment>
<dbReference type="PANTHER" id="PTHR11188">
    <property type="entry name" value="ARRESTIN DOMAIN CONTAINING PROTEIN"/>
    <property type="match status" value="1"/>
</dbReference>
<evidence type="ECO:0000256" key="3">
    <source>
        <dbReference type="SAM" id="MobiDB-lite"/>
    </source>
</evidence>
<dbReference type="GO" id="GO:0005737">
    <property type="term" value="C:cytoplasm"/>
    <property type="evidence" value="ECO:0007669"/>
    <property type="project" value="TreeGrafter"/>
</dbReference>
<feature type="compositionally biased region" description="Low complexity" evidence="3">
    <location>
        <begin position="480"/>
        <end position="491"/>
    </location>
</feature>
<evidence type="ECO:0000313" key="6">
    <source>
        <dbReference type="Proteomes" id="UP001303373"/>
    </source>
</evidence>
<dbReference type="Gene3D" id="2.60.40.640">
    <property type="match status" value="1"/>
</dbReference>
<dbReference type="InterPro" id="IPR050357">
    <property type="entry name" value="Arrestin_domain-protein"/>
</dbReference>
<dbReference type="PANTHER" id="PTHR11188:SF17">
    <property type="entry name" value="FI21816P1"/>
    <property type="match status" value="1"/>
</dbReference>
<evidence type="ECO:0000256" key="2">
    <source>
        <dbReference type="ARBA" id="ARBA00038766"/>
    </source>
</evidence>
<organism evidence="5 6">
    <name type="scientific">Acrodontium crateriforme</name>
    <dbReference type="NCBI Taxonomy" id="150365"/>
    <lineage>
        <taxon>Eukaryota</taxon>
        <taxon>Fungi</taxon>
        <taxon>Dikarya</taxon>
        <taxon>Ascomycota</taxon>
        <taxon>Pezizomycotina</taxon>
        <taxon>Dothideomycetes</taxon>
        <taxon>Dothideomycetidae</taxon>
        <taxon>Mycosphaerellales</taxon>
        <taxon>Teratosphaeriaceae</taxon>
        <taxon>Acrodontium</taxon>
    </lineage>
</organism>
<feature type="domain" description="Arrestin-like N-terminal" evidence="4">
    <location>
        <begin position="13"/>
        <end position="117"/>
    </location>
</feature>
<accession>A0AAQ3R9D2</accession>
<dbReference type="InterPro" id="IPR014752">
    <property type="entry name" value="Arrestin-like_C"/>
</dbReference>
<dbReference type="Pfam" id="PF00339">
    <property type="entry name" value="Arrestin_N"/>
    <property type="match status" value="1"/>
</dbReference>
<dbReference type="Proteomes" id="UP001303373">
    <property type="component" value="Chromosome 1"/>
</dbReference>
<protein>
    <recommendedName>
        <fullName evidence="4">Arrestin-like N-terminal domain-containing protein</fullName>
    </recommendedName>
</protein>
<sequence length="506" mass="56190">MPRTELNISSNLSIQLEAQPQTFAPGNTIIGKVVRKTHLVSPQVTLNIRLQGRAKSKLVVKRNNDHGHTTRTYRGRFNFFALNEVASRIYSGPVHIPPGGESSEWPFALTIPASANPQALASSGEYPSYLTLGNGQVYPLPNSFFYFGGYYRTKFEGYVEYYLEADFIATIGGKNEVTTASLPIMVQTPTTRLLSTPQEFALRMEYGRVDARSYFLTQDTQVEKLTFKQKLKSSVGSSKVPIVVCNVQQSSPGVIQLGNIIPFAIRVMIDPVATSEELRDNRVTFQLVSLHMRLKSNTEVLCEGLFSNHGASEDDTYDFGLYKLIPKLKPVMLPVGQDAKFMDIGELLQLTLNQTGVMALGQQVATFQIPAFPSMTTYNIKQTHRIKWEIGIKVGRVEKIFEISGQRPVTVIGCHESMLPSLNQDVLCPPPPMEDSSVAPPSYEEQFENHQTGALEENPMNEKSRLEQSYAQRDGELGESSSSANPLPSASRLNENMAQLKLDRAA</sequence>
<comment type="similarity">
    <text evidence="1">Belongs to the arrestin family.</text>
</comment>
<evidence type="ECO:0000256" key="1">
    <source>
        <dbReference type="ARBA" id="ARBA00005298"/>
    </source>
</evidence>
<feature type="region of interest" description="Disordered" evidence="3">
    <location>
        <begin position="423"/>
        <end position="506"/>
    </location>
</feature>